<feature type="region of interest" description="Disordered" evidence="1">
    <location>
        <begin position="1"/>
        <end position="20"/>
    </location>
</feature>
<gene>
    <name evidence="3" type="ORF">BS297_11955</name>
</gene>
<dbReference type="Pfam" id="PF13601">
    <property type="entry name" value="HTH_34"/>
    <property type="match status" value="1"/>
</dbReference>
<name>A0A0C3A593_RHOER</name>
<dbReference type="Proteomes" id="UP000325576">
    <property type="component" value="Unassembled WGS sequence"/>
</dbReference>
<organism evidence="3 4">
    <name type="scientific">Rhodococcus erythropolis</name>
    <name type="common">Arthrobacter picolinophilus</name>
    <dbReference type="NCBI Taxonomy" id="1833"/>
    <lineage>
        <taxon>Bacteria</taxon>
        <taxon>Bacillati</taxon>
        <taxon>Actinomycetota</taxon>
        <taxon>Actinomycetes</taxon>
        <taxon>Mycobacteriales</taxon>
        <taxon>Nocardiaceae</taxon>
        <taxon>Rhodococcus</taxon>
        <taxon>Rhodococcus erythropolis group</taxon>
    </lineage>
</organism>
<comment type="caution">
    <text evidence="3">The sequence shown here is derived from an EMBL/GenBank/DDBJ whole genome shotgun (WGS) entry which is preliminary data.</text>
</comment>
<dbReference type="Gene3D" id="1.10.10.10">
    <property type="entry name" value="Winged helix-like DNA-binding domain superfamily/Winged helix DNA-binding domain"/>
    <property type="match status" value="1"/>
</dbReference>
<accession>A0A0C3A593</accession>
<feature type="compositionally biased region" description="Low complexity" evidence="1">
    <location>
        <begin position="1"/>
        <end position="16"/>
    </location>
</feature>
<dbReference type="EMBL" id="MRBO01000362">
    <property type="protein sequence ID" value="KAB2585149.1"/>
    <property type="molecule type" value="Genomic_DNA"/>
</dbReference>
<proteinExistence type="predicted"/>
<reference evidence="3 4" key="1">
    <citation type="journal article" date="2017" name="Poromechanics V (2013)">
        <title>Genomic Characterization of the Arsenic-Tolerant Actinobacterium, &lt;i&gt;Rhodococcus erythropolis&lt;/i&gt; S43.</title>
        <authorList>
            <person name="Retamal-Morales G."/>
            <person name="Mehnert M."/>
            <person name="Schwabe R."/>
            <person name="Tischler D."/>
            <person name="Schloemann M."/>
            <person name="Levican G.J."/>
        </authorList>
    </citation>
    <scope>NUCLEOTIDE SEQUENCE [LARGE SCALE GENOMIC DNA]</scope>
    <source>
        <strain evidence="3 4">S43</strain>
    </source>
</reference>
<protein>
    <recommendedName>
        <fullName evidence="2">Winged helix DNA-binding domain-containing protein</fullName>
    </recommendedName>
</protein>
<evidence type="ECO:0000313" key="4">
    <source>
        <dbReference type="Proteomes" id="UP000325576"/>
    </source>
</evidence>
<sequence length="122" mass="13007">MSPASSTSVPATSSSSDAHPFASLDDAVHQRVRLAVMAILCDGIEVEFSYLRTTLGLTDGNLGRHLELLPRHGYIAVRKTFSGRRSRSWIQLTPAGEAALSVETEALRAIVATIDGAKNGSQ</sequence>
<dbReference type="AlphaFoldDB" id="A0A0C3A593"/>
<evidence type="ECO:0000259" key="2">
    <source>
        <dbReference type="Pfam" id="PF13601"/>
    </source>
</evidence>
<dbReference type="InterPro" id="IPR036388">
    <property type="entry name" value="WH-like_DNA-bd_sf"/>
</dbReference>
<dbReference type="InterPro" id="IPR027395">
    <property type="entry name" value="WH_DNA-bd_dom"/>
</dbReference>
<dbReference type="PANTHER" id="PTHR37318:SF1">
    <property type="entry name" value="BSL7504 PROTEIN"/>
    <property type="match status" value="1"/>
</dbReference>
<dbReference type="PANTHER" id="PTHR37318">
    <property type="entry name" value="BSL7504 PROTEIN"/>
    <property type="match status" value="1"/>
</dbReference>
<evidence type="ECO:0000256" key="1">
    <source>
        <dbReference type="SAM" id="MobiDB-lite"/>
    </source>
</evidence>
<feature type="domain" description="Winged helix DNA-binding" evidence="2">
    <location>
        <begin position="32"/>
        <end position="111"/>
    </location>
</feature>
<evidence type="ECO:0000313" key="3">
    <source>
        <dbReference type="EMBL" id="KAB2585149.1"/>
    </source>
</evidence>
<dbReference type="InterPro" id="IPR036390">
    <property type="entry name" value="WH_DNA-bd_sf"/>
</dbReference>
<dbReference type="SUPFAM" id="SSF46785">
    <property type="entry name" value="Winged helix' DNA-binding domain"/>
    <property type="match status" value="1"/>
</dbReference>